<proteinExistence type="predicted"/>
<feature type="compositionally biased region" description="Gly residues" evidence="1">
    <location>
        <begin position="154"/>
        <end position="168"/>
    </location>
</feature>
<feature type="region of interest" description="Disordered" evidence="1">
    <location>
        <begin position="91"/>
        <end position="187"/>
    </location>
</feature>
<feature type="signal peptide" evidence="2">
    <location>
        <begin position="1"/>
        <end position="20"/>
    </location>
</feature>
<feature type="chain" id="PRO_5031329548" evidence="2">
    <location>
        <begin position="21"/>
        <end position="187"/>
    </location>
</feature>
<gene>
    <name evidence="3" type="ORF">FHS07_000312</name>
</gene>
<sequence length="187" mass="18607">MIRRVAPAAALLLAATVALAACTPPAAAPTAWQQSVQTVAEQASSGDYASALASLDALEADVIARRDAGEITAAEADGILARIATVRTDLTSLTPAPSSPPPEETLEPEPSETTAPEPTETSEPEPTETAEPTGEPTPEEPENGGGDEDRSPPNGGGDKGPGSGGPGGNDDKKPPQGASPGPGEKDG</sequence>
<evidence type="ECO:0000256" key="1">
    <source>
        <dbReference type="SAM" id="MobiDB-lite"/>
    </source>
</evidence>
<keyword evidence="2" id="KW-0732">Signal</keyword>
<comment type="caution">
    <text evidence="3">The sequence shown here is derived from an EMBL/GenBank/DDBJ whole genome shotgun (WGS) entry which is preliminary data.</text>
</comment>
<dbReference type="AlphaFoldDB" id="A0A7W5CFC2"/>
<name>A0A7W5CFC2_9MICO</name>
<reference evidence="3 4" key="1">
    <citation type="submission" date="2020-08" db="EMBL/GenBank/DDBJ databases">
        <title>Genomic Encyclopedia of Type Strains, Phase III (KMG-III): the genomes of soil and plant-associated and newly described type strains.</title>
        <authorList>
            <person name="Whitman W."/>
        </authorList>
    </citation>
    <scope>NUCLEOTIDE SEQUENCE [LARGE SCALE GENOMIC DNA]</scope>
    <source>
        <strain evidence="3 4">CECT 8356</strain>
    </source>
</reference>
<evidence type="ECO:0000313" key="4">
    <source>
        <dbReference type="Proteomes" id="UP000543579"/>
    </source>
</evidence>
<dbReference type="RefSeq" id="WP_183418156.1">
    <property type="nucleotide sequence ID" value="NZ_JACHXY010000001.1"/>
</dbReference>
<dbReference type="EMBL" id="JACHXY010000001">
    <property type="protein sequence ID" value="MBB3156628.1"/>
    <property type="molecule type" value="Genomic_DNA"/>
</dbReference>
<organism evidence="3 4">
    <name type="scientific">Microbacterium proteolyticum</name>
    <dbReference type="NCBI Taxonomy" id="1572644"/>
    <lineage>
        <taxon>Bacteria</taxon>
        <taxon>Bacillati</taxon>
        <taxon>Actinomycetota</taxon>
        <taxon>Actinomycetes</taxon>
        <taxon>Micrococcales</taxon>
        <taxon>Microbacteriaceae</taxon>
        <taxon>Microbacterium</taxon>
    </lineage>
</organism>
<evidence type="ECO:0000313" key="3">
    <source>
        <dbReference type="EMBL" id="MBB3156628.1"/>
    </source>
</evidence>
<dbReference type="Proteomes" id="UP000543579">
    <property type="component" value="Unassembled WGS sequence"/>
</dbReference>
<protein>
    <submittedName>
        <fullName evidence="3">Outer membrane biosynthesis protein TonB</fullName>
    </submittedName>
</protein>
<evidence type="ECO:0000256" key="2">
    <source>
        <dbReference type="SAM" id="SignalP"/>
    </source>
</evidence>
<feature type="compositionally biased region" description="Acidic residues" evidence="1">
    <location>
        <begin position="137"/>
        <end position="146"/>
    </location>
</feature>
<dbReference type="PROSITE" id="PS51257">
    <property type="entry name" value="PROKAR_LIPOPROTEIN"/>
    <property type="match status" value="1"/>
</dbReference>
<accession>A0A7W5CFC2</accession>